<feature type="region of interest" description="Disordered" evidence="2">
    <location>
        <begin position="563"/>
        <end position="582"/>
    </location>
</feature>
<dbReference type="Gene3D" id="3.40.50.1240">
    <property type="entry name" value="Phosphoglycerate mutase-like"/>
    <property type="match status" value="1"/>
</dbReference>
<gene>
    <name evidence="4" type="ORF">Vretifemale_6364</name>
</gene>
<protein>
    <recommendedName>
        <fullName evidence="6">Acid phosphatase</fullName>
    </recommendedName>
</protein>
<organism evidence="4 5">
    <name type="scientific">Volvox reticuliferus</name>
    <dbReference type="NCBI Taxonomy" id="1737510"/>
    <lineage>
        <taxon>Eukaryota</taxon>
        <taxon>Viridiplantae</taxon>
        <taxon>Chlorophyta</taxon>
        <taxon>core chlorophytes</taxon>
        <taxon>Chlorophyceae</taxon>
        <taxon>CS clade</taxon>
        <taxon>Chlamydomonadales</taxon>
        <taxon>Volvocaceae</taxon>
        <taxon>Volvox</taxon>
    </lineage>
</organism>
<dbReference type="OrthoDB" id="10257284at2759"/>
<dbReference type="EMBL" id="BNCP01000009">
    <property type="protein sequence ID" value="GIL76835.1"/>
    <property type="molecule type" value="Genomic_DNA"/>
</dbReference>
<dbReference type="AlphaFoldDB" id="A0A8J4C8F7"/>
<name>A0A8J4C8F7_9CHLO</name>
<evidence type="ECO:0000313" key="5">
    <source>
        <dbReference type="Proteomes" id="UP000747110"/>
    </source>
</evidence>
<keyword evidence="3" id="KW-0732">Signal</keyword>
<dbReference type="SUPFAM" id="SSF53254">
    <property type="entry name" value="Phosphoglycerate mutase-like"/>
    <property type="match status" value="1"/>
</dbReference>
<evidence type="ECO:0008006" key="6">
    <source>
        <dbReference type="Google" id="ProtNLM"/>
    </source>
</evidence>
<feature type="compositionally biased region" description="Gly residues" evidence="2">
    <location>
        <begin position="565"/>
        <end position="578"/>
    </location>
</feature>
<reference evidence="4" key="1">
    <citation type="journal article" date="2021" name="Proc. Natl. Acad. Sci. U.S.A.">
        <title>Three genomes in the algal genus Volvox reveal the fate of a haploid sex-determining region after a transition to homothallism.</title>
        <authorList>
            <person name="Yamamoto K."/>
            <person name="Hamaji T."/>
            <person name="Kawai-Toyooka H."/>
            <person name="Matsuzaki R."/>
            <person name="Takahashi F."/>
            <person name="Nishimura Y."/>
            <person name="Kawachi M."/>
            <person name="Noguchi H."/>
            <person name="Minakuchi Y."/>
            <person name="Umen J.G."/>
            <person name="Toyoda A."/>
            <person name="Nozaki H."/>
        </authorList>
    </citation>
    <scope>NUCLEOTIDE SEQUENCE</scope>
    <source>
        <strain evidence="4">NIES-3786</strain>
    </source>
</reference>
<evidence type="ECO:0000313" key="4">
    <source>
        <dbReference type="EMBL" id="GIL76835.1"/>
    </source>
</evidence>
<dbReference type="PANTHER" id="PTHR11567">
    <property type="entry name" value="ACID PHOSPHATASE-RELATED"/>
    <property type="match status" value="1"/>
</dbReference>
<dbReference type="PANTHER" id="PTHR11567:SF207">
    <property type="entry name" value="LYSOPHOSPHATIDIC ACID PHOSPHATASE TYPE 6"/>
    <property type="match status" value="1"/>
</dbReference>
<accession>A0A8J4C8F7</accession>
<dbReference type="InterPro" id="IPR029033">
    <property type="entry name" value="His_PPase_superfam"/>
</dbReference>
<comment type="caution">
    <text evidence="4">The sequence shown here is derived from an EMBL/GenBank/DDBJ whole genome shotgun (WGS) entry which is preliminary data.</text>
</comment>
<dbReference type="InterPro" id="IPR033379">
    <property type="entry name" value="Acid_Pase_AS"/>
</dbReference>
<evidence type="ECO:0000256" key="1">
    <source>
        <dbReference type="ARBA" id="ARBA00005375"/>
    </source>
</evidence>
<dbReference type="PROSITE" id="PS00616">
    <property type="entry name" value="HIS_ACID_PHOSPHAT_1"/>
    <property type="match status" value="1"/>
</dbReference>
<evidence type="ECO:0000256" key="3">
    <source>
        <dbReference type="SAM" id="SignalP"/>
    </source>
</evidence>
<evidence type="ECO:0000256" key="2">
    <source>
        <dbReference type="SAM" id="MobiDB-lite"/>
    </source>
</evidence>
<feature type="region of interest" description="Disordered" evidence="2">
    <location>
        <begin position="453"/>
        <end position="488"/>
    </location>
</feature>
<dbReference type="Pfam" id="PF00328">
    <property type="entry name" value="His_Phos_2"/>
    <property type="match status" value="2"/>
</dbReference>
<keyword evidence="5" id="KW-1185">Reference proteome</keyword>
<feature type="compositionally biased region" description="Low complexity" evidence="2">
    <location>
        <begin position="458"/>
        <end position="481"/>
    </location>
</feature>
<sequence>MPSGWGPLAGVCALLLLIAGIWPHRQTRLVSTTQTLVDPVTARYDNFNPEDASLKLVQVVFRHGARTPLNTIYNFSDVNWTHCHDHYQGVEIELYDENGGAHPPSILDPNNPELPGGCREGTLTEAGYQMAIDVGTWLRSRYVTTGGPTGGFLPDMGPEALQEADMDLISASVVDSSSSSSSGSLVAWNAAVATLRTTPIRRTVATLRGVLTGLWPRLSPPSEAARGQAAPSPVLPVGASLESLEIMYGNNNTCPRLGPLHEAMQRDLDAADARDSELPRLNRQVAEALGLDPEKTILWPKLYDHLAAMIADGAPMPVGATREVLDTIWAQAERHEAGIIAPSADLCASLGSGDTDSSDARRRRCHEVLRLGIGMLVRRLLDNMEEHIAAHTRSSAAVAAAAPASQLYLFSGHDSSLMPLLAVLGQPARAWPPFASHLVFELWQRKAAATVPGDKKAPTAAAATMGRRGRVTAESELSGSRSGSGLGSGNHDTEFWVRVLYNGAPLVVPGLSNAAGWAPMGLLHQRVLLPYAISPAEHTTVCSRLDISDLDAVRAPSRSTLTGDIWGGSDGDGNGGGDDSISRKAGAAARTRLLRHATL</sequence>
<dbReference type="GO" id="GO:0016791">
    <property type="term" value="F:phosphatase activity"/>
    <property type="evidence" value="ECO:0007669"/>
    <property type="project" value="TreeGrafter"/>
</dbReference>
<dbReference type="InterPro" id="IPR050645">
    <property type="entry name" value="Histidine_acid_phosphatase"/>
</dbReference>
<feature type="signal peptide" evidence="3">
    <location>
        <begin position="1"/>
        <end position="23"/>
    </location>
</feature>
<feature type="chain" id="PRO_5035258097" description="Acid phosphatase" evidence="3">
    <location>
        <begin position="24"/>
        <end position="599"/>
    </location>
</feature>
<dbReference type="InterPro" id="IPR000560">
    <property type="entry name" value="His_Pase_clade-2"/>
</dbReference>
<proteinExistence type="inferred from homology"/>
<dbReference type="Proteomes" id="UP000747110">
    <property type="component" value="Unassembled WGS sequence"/>
</dbReference>
<comment type="similarity">
    <text evidence="1">Belongs to the histidine acid phosphatase family.</text>
</comment>